<feature type="transmembrane region" description="Helical" evidence="8">
    <location>
        <begin position="243"/>
        <end position="263"/>
    </location>
</feature>
<dbReference type="GO" id="GO:0016747">
    <property type="term" value="F:acyltransferase activity, transferring groups other than amino-acyl groups"/>
    <property type="evidence" value="ECO:0007669"/>
    <property type="project" value="InterPro"/>
</dbReference>
<evidence type="ECO:0000313" key="11">
    <source>
        <dbReference type="Proteomes" id="UP000288669"/>
    </source>
</evidence>
<dbReference type="RefSeq" id="WP_126823393.1">
    <property type="nucleotide sequence ID" value="NZ_JBHLWU010000001.1"/>
</dbReference>
<evidence type="ECO:0000256" key="7">
    <source>
        <dbReference type="ARBA" id="ARBA00023315"/>
    </source>
</evidence>
<accession>A0A430AKI6</accession>
<sequence>MSKKIKEKRKHYYSGIDGLRALAVMGVIFYHLFPDIGVGGYLGVVILFALSGYFVTDSLLKNWRLDGKVSLVSFYEKRIKRLYPELLGFFVFTITFSKLLNVHLLENIRSIFFSAIFQWNNIWQILHGQSYFDNFSGRSPYLHLWSLSIEGQFYLLISLLFCYWIYRQKKITPKARAKAFLTLVILAIFSFALMVILYQPNVDTTRIYYGTDTRLFSLLIGSACAVLLPSDQLELKVKIKRKALWNIVGLGSAFFIVISYFLFPATHAFPYLGGMFLYSIFSCMIILLIIHPQTKLNQWLTNPVFTWIGKRSYAIYLYQLPVIVLYESNVPNIGNHPYLNSLVELVLIAICAHFSYSLLGQEQSKKNVRNHKGMQVGLILGLTMCVFSVLVLFTTPKHIANQQQDQLTKKITENKKNMEQKPPQEKNTSVLEQKYQLTSQQVANAQKLPITTIGDSVMLATSDTLKELFPLMNIDAEVGRQVYQSIEIPKKLASKNKLEETVLVDLGTNGSFTDEQFDRFMQAIGSKRKVYWVNVLVPDKKWQNTVNDSLRKLEQKYDNLTVLDWFDYSKGHSEWFYEDQIHPNKEGSIQLTQFVAKAILSQAK</sequence>
<dbReference type="Gene3D" id="3.40.50.1110">
    <property type="entry name" value="SGNH hydrolase"/>
    <property type="match status" value="1"/>
</dbReference>
<evidence type="ECO:0000259" key="9">
    <source>
        <dbReference type="Pfam" id="PF01757"/>
    </source>
</evidence>
<protein>
    <recommendedName>
        <fullName evidence="9">Acyltransferase 3 domain-containing protein</fullName>
    </recommendedName>
</protein>
<feature type="transmembrane region" description="Helical" evidence="8">
    <location>
        <begin position="144"/>
        <end position="166"/>
    </location>
</feature>
<dbReference type="InterPro" id="IPR002656">
    <property type="entry name" value="Acyl_transf_3_dom"/>
</dbReference>
<evidence type="ECO:0000256" key="5">
    <source>
        <dbReference type="ARBA" id="ARBA00022989"/>
    </source>
</evidence>
<gene>
    <name evidence="10" type="ORF">CBF30_05175</name>
</gene>
<dbReference type="PANTHER" id="PTHR23028:SF53">
    <property type="entry name" value="ACYL_TRANSF_3 DOMAIN-CONTAINING PROTEIN"/>
    <property type="match status" value="1"/>
</dbReference>
<evidence type="ECO:0000256" key="1">
    <source>
        <dbReference type="ARBA" id="ARBA00004651"/>
    </source>
</evidence>
<proteinExistence type="predicted"/>
<feature type="transmembrane region" description="Helical" evidence="8">
    <location>
        <begin position="178"/>
        <end position="198"/>
    </location>
</feature>
<dbReference type="CDD" id="cd01840">
    <property type="entry name" value="SGNH_hydrolase_yrhL_like"/>
    <property type="match status" value="1"/>
</dbReference>
<feature type="domain" description="Acyltransferase 3" evidence="9">
    <location>
        <begin position="14"/>
        <end position="351"/>
    </location>
</feature>
<evidence type="ECO:0000313" key="10">
    <source>
        <dbReference type="EMBL" id="RSU08621.1"/>
    </source>
</evidence>
<evidence type="ECO:0000256" key="3">
    <source>
        <dbReference type="ARBA" id="ARBA00022679"/>
    </source>
</evidence>
<reference evidence="10 11" key="1">
    <citation type="submission" date="2017-05" db="EMBL/GenBank/DDBJ databases">
        <title>Vagococcus spp. assemblies.</title>
        <authorList>
            <person name="Gulvik C.A."/>
        </authorList>
    </citation>
    <scope>NUCLEOTIDE SEQUENCE [LARGE SCALE GENOMIC DNA]</scope>
    <source>
        <strain evidence="10 11">DSM 24756</strain>
    </source>
</reference>
<dbReference type="Proteomes" id="UP000288669">
    <property type="component" value="Unassembled WGS sequence"/>
</dbReference>
<keyword evidence="2" id="KW-1003">Cell membrane</keyword>
<feature type="transmembrane region" description="Helical" evidence="8">
    <location>
        <begin position="376"/>
        <end position="394"/>
    </location>
</feature>
<organism evidence="10 11">
    <name type="scientific">Vagococcus entomophilus</name>
    <dbReference type="NCBI Taxonomy" id="1160095"/>
    <lineage>
        <taxon>Bacteria</taxon>
        <taxon>Bacillati</taxon>
        <taxon>Bacillota</taxon>
        <taxon>Bacilli</taxon>
        <taxon>Lactobacillales</taxon>
        <taxon>Enterococcaceae</taxon>
        <taxon>Vagococcus</taxon>
    </lineage>
</organism>
<evidence type="ECO:0000256" key="8">
    <source>
        <dbReference type="SAM" id="Phobius"/>
    </source>
</evidence>
<keyword evidence="6 8" id="KW-0472">Membrane</keyword>
<name>A0A430AKI6_9ENTE</name>
<feature type="transmembrane region" description="Helical" evidence="8">
    <location>
        <begin position="12"/>
        <end position="33"/>
    </location>
</feature>
<dbReference type="InterPro" id="IPR050879">
    <property type="entry name" value="Acyltransferase_3"/>
</dbReference>
<evidence type="ECO:0000256" key="6">
    <source>
        <dbReference type="ARBA" id="ARBA00023136"/>
    </source>
</evidence>
<comment type="caution">
    <text evidence="10">The sequence shown here is derived from an EMBL/GenBank/DDBJ whole genome shotgun (WGS) entry which is preliminary data.</text>
</comment>
<dbReference type="AlphaFoldDB" id="A0A430AKI6"/>
<feature type="transmembrane region" description="Helical" evidence="8">
    <location>
        <begin position="269"/>
        <end position="290"/>
    </location>
</feature>
<keyword evidence="7" id="KW-0012">Acyltransferase</keyword>
<dbReference type="SUPFAM" id="SSF52266">
    <property type="entry name" value="SGNH hydrolase"/>
    <property type="match status" value="1"/>
</dbReference>
<dbReference type="OrthoDB" id="9796461at2"/>
<dbReference type="Pfam" id="PF01757">
    <property type="entry name" value="Acyl_transf_3"/>
    <property type="match status" value="1"/>
</dbReference>
<keyword evidence="3" id="KW-0808">Transferase</keyword>
<feature type="transmembrane region" description="Helical" evidence="8">
    <location>
        <begin position="81"/>
        <end position="100"/>
    </location>
</feature>
<feature type="transmembrane region" description="Helical" evidence="8">
    <location>
        <begin position="338"/>
        <end position="356"/>
    </location>
</feature>
<feature type="transmembrane region" description="Helical" evidence="8">
    <location>
        <begin position="213"/>
        <end position="231"/>
    </location>
</feature>
<evidence type="ECO:0000256" key="2">
    <source>
        <dbReference type="ARBA" id="ARBA00022475"/>
    </source>
</evidence>
<feature type="transmembrane region" description="Helical" evidence="8">
    <location>
        <begin position="311"/>
        <end position="326"/>
    </location>
</feature>
<comment type="subcellular location">
    <subcellularLocation>
        <location evidence="1">Cell membrane</location>
        <topology evidence="1">Multi-pass membrane protein</topology>
    </subcellularLocation>
</comment>
<dbReference type="PANTHER" id="PTHR23028">
    <property type="entry name" value="ACETYLTRANSFERASE"/>
    <property type="match status" value="1"/>
</dbReference>
<dbReference type="InterPro" id="IPR036514">
    <property type="entry name" value="SGNH_hydro_sf"/>
</dbReference>
<keyword evidence="4 8" id="KW-0812">Transmembrane</keyword>
<evidence type="ECO:0000256" key="4">
    <source>
        <dbReference type="ARBA" id="ARBA00022692"/>
    </source>
</evidence>
<keyword evidence="5 8" id="KW-1133">Transmembrane helix</keyword>
<keyword evidence="11" id="KW-1185">Reference proteome</keyword>
<dbReference type="GO" id="GO:0005886">
    <property type="term" value="C:plasma membrane"/>
    <property type="evidence" value="ECO:0007669"/>
    <property type="project" value="UniProtKB-SubCell"/>
</dbReference>
<feature type="transmembrane region" description="Helical" evidence="8">
    <location>
        <begin position="39"/>
        <end position="60"/>
    </location>
</feature>
<dbReference type="GO" id="GO:0009103">
    <property type="term" value="P:lipopolysaccharide biosynthetic process"/>
    <property type="evidence" value="ECO:0007669"/>
    <property type="project" value="TreeGrafter"/>
</dbReference>
<dbReference type="EMBL" id="NGJZ01000001">
    <property type="protein sequence ID" value="RSU08621.1"/>
    <property type="molecule type" value="Genomic_DNA"/>
</dbReference>